<dbReference type="Proteomes" id="UP000821845">
    <property type="component" value="Chromosome 3"/>
</dbReference>
<evidence type="ECO:0000313" key="2">
    <source>
        <dbReference type="Proteomes" id="UP000821845"/>
    </source>
</evidence>
<reference evidence="1" key="1">
    <citation type="submission" date="2020-05" db="EMBL/GenBank/DDBJ databases">
        <title>Large-scale comparative analyses of tick genomes elucidate their genetic diversity and vector capacities.</title>
        <authorList>
            <person name="Jia N."/>
            <person name="Wang J."/>
            <person name="Shi W."/>
            <person name="Du L."/>
            <person name="Sun Y."/>
            <person name="Zhan W."/>
            <person name="Jiang J."/>
            <person name="Wang Q."/>
            <person name="Zhang B."/>
            <person name="Ji P."/>
            <person name="Sakyi L.B."/>
            <person name="Cui X."/>
            <person name="Yuan T."/>
            <person name="Jiang B."/>
            <person name="Yang W."/>
            <person name="Lam T.T.-Y."/>
            <person name="Chang Q."/>
            <person name="Ding S."/>
            <person name="Wang X."/>
            <person name="Zhu J."/>
            <person name="Ruan X."/>
            <person name="Zhao L."/>
            <person name="Wei J."/>
            <person name="Que T."/>
            <person name="Du C."/>
            <person name="Cheng J."/>
            <person name="Dai P."/>
            <person name="Han X."/>
            <person name="Huang E."/>
            <person name="Gao Y."/>
            <person name="Liu J."/>
            <person name="Shao H."/>
            <person name="Ye R."/>
            <person name="Li L."/>
            <person name="Wei W."/>
            <person name="Wang X."/>
            <person name="Wang C."/>
            <person name="Yang T."/>
            <person name="Huo Q."/>
            <person name="Li W."/>
            <person name="Guo W."/>
            <person name="Chen H."/>
            <person name="Zhou L."/>
            <person name="Ni X."/>
            <person name="Tian J."/>
            <person name="Zhou Y."/>
            <person name="Sheng Y."/>
            <person name="Liu T."/>
            <person name="Pan Y."/>
            <person name="Xia L."/>
            <person name="Li J."/>
            <person name="Zhao F."/>
            <person name="Cao W."/>
        </authorList>
    </citation>
    <scope>NUCLEOTIDE SEQUENCE</scope>
    <source>
        <strain evidence="1">Hyas-2018</strain>
    </source>
</reference>
<organism evidence="1 2">
    <name type="scientific">Hyalomma asiaticum</name>
    <name type="common">Tick</name>
    <dbReference type="NCBI Taxonomy" id="266040"/>
    <lineage>
        <taxon>Eukaryota</taxon>
        <taxon>Metazoa</taxon>
        <taxon>Ecdysozoa</taxon>
        <taxon>Arthropoda</taxon>
        <taxon>Chelicerata</taxon>
        <taxon>Arachnida</taxon>
        <taxon>Acari</taxon>
        <taxon>Parasitiformes</taxon>
        <taxon>Ixodida</taxon>
        <taxon>Ixodoidea</taxon>
        <taxon>Ixodidae</taxon>
        <taxon>Hyalomminae</taxon>
        <taxon>Hyalomma</taxon>
    </lineage>
</organism>
<dbReference type="EMBL" id="CM023483">
    <property type="protein sequence ID" value="KAH6936825.1"/>
    <property type="molecule type" value="Genomic_DNA"/>
</dbReference>
<keyword evidence="2" id="KW-1185">Reference proteome</keyword>
<gene>
    <name evidence="1" type="ORF">HPB50_023226</name>
</gene>
<comment type="caution">
    <text evidence="1">The sequence shown here is derived from an EMBL/GenBank/DDBJ whole genome shotgun (WGS) entry which is preliminary data.</text>
</comment>
<proteinExistence type="predicted"/>
<sequence length="191" mass="21436">MLRISAFSFRSRFSSARPCSGAVAPVTFPPGLPPLHARSAQVPPCPAGSCWLRKRTFPCGSLDRLLERDRPLDWDRRRLLDRDLGRPSEEAPSFLPRERLLDRDLDLERLFGRCDESRPSCRASAERLLERERACVDWVRRTSALAGVTVTTASTTPLERLTDVSAATLHHVQSRPQHARKKGRSAGDPSK</sequence>
<name>A0ACB7SQA9_HYAAI</name>
<evidence type="ECO:0000313" key="1">
    <source>
        <dbReference type="EMBL" id="KAH6936825.1"/>
    </source>
</evidence>
<accession>A0ACB7SQA9</accession>
<protein>
    <submittedName>
        <fullName evidence="1">Uncharacterized protein</fullName>
    </submittedName>
</protein>